<evidence type="ECO:0000313" key="1">
    <source>
        <dbReference type="EMBL" id="KAJ5108566.1"/>
    </source>
</evidence>
<dbReference type="AlphaFoldDB" id="A0A9W9FXY8"/>
<comment type="caution">
    <text evidence="1">The sequence shown here is derived from an EMBL/GenBank/DDBJ whole genome shotgun (WGS) entry which is preliminary data.</text>
</comment>
<dbReference type="Proteomes" id="UP001149165">
    <property type="component" value="Unassembled WGS sequence"/>
</dbReference>
<proteinExistence type="predicted"/>
<sequence>MAPSNSSQPCGLPGVSYTKFWASKTGEHWGALAGSFNKASSIDIPNTEKLFEETLKKAAVRNVVEQFMESASNNHGYSPEEVPPYPRKIPIMQAKDPKWMVVFEDSDRPTVGINGVIKANISELSLVWYDIQCMKAAPKLCKQSQVSRSPYYLDPYDIFHWSKFLTKCVKSFREKGIDAGLEKLKMSNLMRLALRAIWAV</sequence>
<evidence type="ECO:0000313" key="2">
    <source>
        <dbReference type="Proteomes" id="UP001149165"/>
    </source>
</evidence>
<protein>
    <submittedName>
        <fullName evidence="1">Uncharacterized protein</fullName>
    </submittedName>
</protein>
<keyword evidence="2" id="KW-1185">Reference proteome</keyword>
<gene>
    <name evidence="1" type="ORF">N7456_005241</name>
</gene>
<accession>A0A9W9FXY8</accession>
<organism evidence="1 2">
    <name type="scientific">Penicillium angulare</name>
    <dbReference type="NCBI Taxonomy" id="116970"/>
    <lineage>
        <taxon>Eukaryota</taxon>
        <taxon>Fungi</taxon>
        <taxon>Dikarya</taxon>
        <taxon>Ascomycota</taxon>
        <taxon>Pezizomycotina</taxon>
        <taxon>Eurotiomycetes</taxon>
        <taxon>Eurotiomycetidae</taxon>
        <taxon>Eurotiales</taxon>
        <taxon>Aspergillaceae</taxon>
        <taxon>Penicillium</taxon>
    </lineage>
</organism>
<reference evidence="1" key="1">
    <citation type="submission" date="2022-11" db="EMBL/GenBank/DDBJ databases">
        <authorList>
            <person name="Petersen C."/>
        </authorList>
    </citation>
    <scope>NUCLEOTIDE SEQUENCE</scope>
    <source>
        <strain evidence="1">IBT 30069</strain>
    </source>
</reference>
<dbReference type="EMBL" id="JAPQKH010000003">
    <property type="protein sequence ID" value="KAJ5108566.1"/>
    <property type="molecule type" value="Genomic_DNA"/>
</dbReference>
<reference evidence="1" key="2">
    <citation type="journal article" date="2023" name="IMA Fungus">
        <title>Comparative genomic study of the Penicillium genus elucidates a diverse pangenome and 15 lateral gene transfer events.</title>
        <authorList>
            <person name="Petersen C."/>
            <person name="Sorensen T."/>
            <person name="Nielsen M.R."/>
            <person name="Sondergaard T.E."/>
            <person name="Sorensen J.L."/>
            <person name="Fitzpatrick D.A."/>
            <person name="Frisvad J.C."/>
            <person name="Nielsen K.L."/>
        </authorList>
    </citation>
    <scope>NUCLEOTIDE SEQUENCE</scope>
    <source>
        <strain evidence="1">IBT 30069</strain>
    </source>
</reference>
<name>A0A9W9FXY8_9EURO</name>